<dbReference type="Proteomes" id="UP000663870">
    <property type="component" value="Unassembled WGS sequence"/>
</dbReference>
<evidence type="ECO:0000313" key="7">
    <source>
        <dbReference type="EMBL" id="CAF4028437.1"/>
    </source>
</evidence>
<dbReference type="EMBL" id="CAJOAX010002177">
    <property type="protein sequence ID" value="CAF3776324.1"/>
    <property type="molecule type" value="Genomic_DNA"/>
</dbReference>
<dbReference type="Proteomes" id="UP000663854">
    <property type="component" value="Unassembled WGS sequence"/>
</dbReference>
<organism evidence="2 9">
    <name type="scientific">Rotaria sordida</name>
    <dbReference type="NCBI Taxonomy" id="392033"/>
    <lineage>
        <taxon>Eukaryota</taxon>
        <taxon>Metazoa</taxon>
        <taxon>Spiralia</taxon>
        <taxon>Gnathifera</taxon>
        <taxon>Rotifera</taxon>
        <taxon>Eurotatoria</taxon>
        <taxon>Bdelloidea</taxon>
        <taxon>Philodinida</taxon>
        <taxon>Philodinidae</taxon>
        <taxon>Rotaria</taxon>
    </lineage>
</organism>
<dbReference type="Proteomes" id="UP000663874">
    <property type="component" value="Unassembled WGS sequence"/>
</dbReference>
<proteinExistence type="predicted"/>
<dbReference type="Pfam" id="PF13385">
    <property type="entry name" value="Laminin_G_3"/>
    <property type="match status" value="1"/>
</dbReference>
<reference evidence="2" key="1">
    <citation type="submission" date="2021-02" db="EMBL/GenBank/DDBJ databases">
        <authorList>
            <person name="Nowell W R."/>
        </authorList>
    </citation>
    <scope>NUCLEOTIDE SEQUENCE</scope>
</reference>
<name>A0A814Y012_9BILA</name>
<evidence type="ECO:0008006" key="11">
    <source>
        <dbReference type="Google" id="ProtNLM"/>
    </source>
</evidence>
<dbReference type="EMBL" id="CAJOBE010007159">
    <property type="protein sequence ID" value="CAF4028437.1"/>
    <property type="molecule type" value="Genomic_DNA"/>
</dbReference>
<keyword evidence="10" id="KW-1185">Reference proteome</keyword>
<dbReference type="EMBL" id="CAJNOT010002024">
    <property type="protein sequence ID" value="CAF1275775.1"/>
    <property type="molecule type" value="Genomic_DNA"/>
</dbReference>
<dbReference type="EMBL" id="CAJNOU010001624">
    <property type="protein sequence ID" value="CAF1231160.1"/>
    <property type="molecule type" value="Genomic_DNA"/>
</dbReference>
<evidence type="ECO:0000313" key="3">
    <source>
        <dbReference type="EMBL" id="CAF1231160.1"/>
    </source>
</evidence>
<evidence type="ECO:0000313" key="5">
    <source>
        <dbReference type="EMBL" id="CAF1503411.1"/>
    </source>
</evidence>
<dbReference type="SUPFAM" id="SSF49899">
    <property type="entry name" value="Concanavalin A-like lectins/glucanases"/>
    <property type="match status" value="2"/>
</dbReference>
<dbReference type="Proteomes" id="UP000663882">
    <property type="component" value="Unassembled WGS sequence"/>
</dbReference>
<dbReference type="EMBL" id="CAJNOH010001492">
    <property type="protein sequence ID" value="CAF1223202.1"/>
    <property type="molecule type" value="Genomic_DNA"/>
</dbReference>
<sequence>MDYTEKNNIYHDPYEGTEIKSNNYILEKLLNHGEREYECVQSDQLRSYYSLYIKPNIVPTSSNTTVSSCSSSTCIGQETAYRSSIVTALYPFDGNTNDQSGYYTGTGFGTSIPSYSTVAYISQSIVLSPNSQRYVQIPNINLSKESFTLQTWLRPGTINTSTDFVTSNEWTDVTVVYDATLYQQQIYVDGVSLSSTIIGRTSSLAYGTAYFQGRIDHFTITAGVARSSCQISNDASLIVYYPFDTTGTYNDYSVNLCNGYAYSTTIISSGRVNQAISFTSSTSYFESQCFPRMRGNEQSFSFSLWVNPNSTTSGGTLVHLSTNSNANGTCYDLLVFTSTGYLICQWMTTTPSVSSAQGPVIPAYTWTHIAVVYSSTNGVRLFINGQFSTSSSYAASLYLYNSNVPLYITLGNQSPLGSSAPLSCLSGSISISSGSFLGSIDEFRIYNRQLSNHEICVLANM</sequence>
<dbReference type="Proteomes" id="UP000663823">
    <property type="component" value="Unassembled WGS sequence"/>
</dbReference>
<evidence type="ECO:0000313" key="4">
    <source>
        <dbReference type="EMBL" id="CAF1275775.1"/>
    </source>
</evidence>
<dbReference type="EMBL" id="CAJOBD010009043">
    <property type="protein sequence ID" value="CAF4126962.1"/>
    <property type="molecule type" value="Genomic_DNA"/>
</dbReference>
<comment type="caution">
    <text evidence="2">The sequence shown here is derived from an EMBL/GenBank/DDBJ whole genome shotgun (WGS) entry which is preliminary data.</text>
</comment>
<evidence type="ECO:0000313" key="9">
    <source>
        <dbReference type="Proteomes" id="UP000663854"/>
    </source>
</evidence>
<dbReference type="InterPro" id="IPR013320">
    <property type="entry name" value="ConA-like_dom_sf"/>
</dbReference>
<evidence type="ECO:0000313" key="6">
    <source>
        <dbReference type="EMBL" id="CAF3776324.1"/>
    </source>
</evidence>
<evidence type="ECO:0000313" key="10">
    <source>
        <dbReference type="Proteomes" id="UP000663870"/>
    </source>
</evidence>
<protein>
    <recommendedName>
        <fullName evidence="11">LamG-like jellyroll fold domain-containing protein</fullName>
    </recommendedName>
</protein>
<dbReference type="EMBL" id="CAJNOL010002470">
    <property type="protein sequence ID" value="CAF1503411.1"/>
    <property type="molecule type" value="Genomic_DNA"/>
</dbReference>
<dbReference type="EMBL" id="CAJNOO010001525">
    <property type="protein sequence ID" value="CAF1165985.1"/>
    <property type="molecule type" value="Genomic_DNA"/>
</dbReference>
<evidence type="ECO:0000313" key="8">
    <source>
        <dbReference type="EMBL" id="CAF4126962.1"/>
    </source>
</evidence>
<accession>A0A814Y012</accession>
<dbReference type="AlphaFoldDB" id="A0A814Y012"/>
<gene>
    <name evidence="7" type="ORF">FNK824_LOCUS27501</name>
    <name evidence="8" type="ORF">JBS370_LOCUS32893</name>
    <name evidence="5" type="ORF">JXQ802_LOCUS40561</name>
    <name evidence="6" type="ORF">OTI717_LOCUS16938</name>
    <name evidence="2" type="ORF">PYM288_LOCUS25983</name>
    <name evidence="1" type="ORF">RFH988_LOCUS22698</name>
    <name evidence="3" type="ORF">SEV965_LOCUS22705</name>
    <name evidence="4" type="ORF">ZHD862_LOCUS26660</name>
</gene>
<dbReference type="Proteomes" id="UP000663836">
    <property type="component" value="Unassembled WGS sequence"/>
</dbReference>
<evidence type="ECO:0000313" key="2">
    <source>
        <dbReference type="EMBL" id="CAF1223202.1"/>
    </source>
</evidence>
<dbReference type="Gene3D" id="2.60.120.200">
    <property type="match status" value="2"/>
</dbReference>
<evidence type="ECO:0000313" key="1">
    <source>
        <dbReference type="EMBL" id="CAF1165985.1"/>
    </source>
</evidence>
<dbReference type="Proteomes" id="UP000663889">
    <property type="component" value="Unassembled WGS sequence"/>
</dbReference>
<dbReference type="Proteomes" id="UP000663864">
    <property type="component" value="Unassembled WGS sequence"/>
</dbReference>